<feature type="compositionally biased region" description="Polar residues" evidence="1">
    <location>
        <begin position="284"/>
        <end position="314"/>
    </location>
</feature>
<feature type="compositionally biased region" description="Polar residues" evidence="1">
    <location>
        <begin position="334"/>
        <end position="375"/>
    </location>
</feature>
<gene>
    <name evidence="2" type="ORF">PLOB_00017442</name>
</gene>
<protein>
    <recommendedName>
        <fullName evidence="4">G protein pathway suppressor 2</fullName>
    </recommendedName>
</protein>
<dbReference type="EMBL" id="CALNXK010000208">
    <property type="protein sequence ID" value="CAH3176059.1"/>
    <property type="molecule type" value="Genomic_DNA"/>
</dbReference>
<comment type="caution">
    <text evidence="2">The sequence shown here is derived from an EMBL/GenBank/DDBJ whole genome shotgun (WGS) entry which is preliminary data.</text>
</comment>
<feature type="compositionally biased region" description="Polar residues" evidence="1">
    <location>
        <begin position="547"/>
        <end position="559"/>
    </location>
</feature>
<feature type="compositionally biased region" description="Basic residues" evidence="1">
    <location>
        <begin position="534"/>
        <end position="546"/>
    </location>
</feature>
<name>A0ABN8R9K7_9CNID</name>
<feature type="compositionally biased region" description="Polar residues" evidence="1">
    <location>
        <begin position="135"/>
        <end position="147"/>
    </location>
</feature>
<feature type="compositionally biased region" description="Low complexity" evidence="1">
    <location>
        <begin position="260"/>
        <end position="283"/>
    </location>
</feature>
<evidence type="ECO:0008006" key="4">
    <source>
        <dbReference type="Google" id="ProtNLM"/>
    </source>
</evidence>
<evidence type="ECO:0000256" key="1">
    <source>
        <dbReference type="SAM" id="MobiDB-lite"/>
    </source>
</evidence>
<feature type="region of interest" description="Disordered" evidence="1">
    <location>
        <begin position="209"/>
        <end position="318"/>
    </location>
</feature>
<keyword evidence="3" id="KW-1185">Reference proteome</keyword>
<reference evidence="2 3" key="1">
    <citation type="submission" date="2022-05" db="EMBL/GenBank/DDBJ databases">
        <authorList>
            <consortium name="Genoscope - CEA"/>
            <person name="William W."/>
        </authorList>
    </citation>
    <scope>NUCLEOTIDE SEQUENCE [LARGE SCALE GENOMIC DNA]</scope>
</reference>
<accession>A0ABN8R9K7</accession>
<feature type="compositionally biased region" description="Low complexity" evidence="1">
    <location>
        <begin position="411"/>
        <end position="425"/>
    </location>
</feature>
<dbReference type="Pfam" id="PF15991">
    <property type="entry name" value="G_path_suppress"/>
    <property type="match status" value="1"/>
</dbReference>
<feature type="region of interest" description="Disordered" evidence="1">
    <location>
        <begin position="29"/>
        <end position="59"/>
    </location>
</feature>
<dbReference type="PANTHER" id="PTHR22654">
    <property type="entry name" value="G PROTEIN PATHWAY SUPPRESSOR 2"/>
    <property type="match status" value="1"/>
</dbReference>
<evidence type="ECO:0000313" key="2">
    <source>
        <dbReference type="EMBL" id="CAH3176059.1"/>
    </source>
</evidence>
<evidence type="ECO:0000313" key="3">
    <source>
        <dbReference type="Proteomes" id="UP001159405"/>
    </source>
</evidence>
<sequence>MPVLIERTRPTKDQLRAVYAYIRRQREKGKQALAESKAKEEEEKQRKREQEKKKETVEDVKKEIAKLEAKLEELKQKKHDLFSQFKKALNYEDEIRKQQELQAVRAAASSVHVASSLGVQGLSTGQAALTSSVQQQSALVENTSNSGVIRRQGSPPHPLSSFIQAQINHSHKIQNLQPPSHIPYPTQSSQVYPAAQERFAGFQHGQGQKPFIAGAQQPDSHFPGKQHGPPHAPTVVAIDSQLPFPRQSPLQHGGLPPTPQQQQHQQQFSYHTQQQQQSNYQQFASHGNQKQAFPTGTHGQTLQPGTAQQNQGHQQGFVAQHTQDLSHLQSYSSNVHQMQAQQSYQVHSQPQGYQAKQATAYQPQQVPMSGQHTYHPQQQQQPPQPGKYSMQHGHQVQQEQLHRQPTIATHQYQQQQSSGQTQGRQPLYEGGHQSQQMRPPPPQQQQQQPQQLQKQELRSSGGLGYSQQYTNEYQQHHPQGPQGMKKQSHRYTPYPYSGPKGHHQGGAGKKYPGKYQSSVEGTSSSGNYSVSSTHSRHYHHQSRSHKAGNQQKTSRYYQQ</sequence>
<feature type="compositionally biased region" description="Basic and acidic residues" evidence="1">
    <location>
        <begin position="36"/>
        <end position="59"/>
    </location>
</feature>
<feature type="compositionally biased region" description="Polar residues" evidence="1">
    <location>
        <begin position="465"/>
        <end position="477"/>
    </location>
</feature>
<feature type="compositionally biased region" description="Low complexity" evidence="1">
    <location>
        <begin position="523"/>
        <end position="533"/>
    </location>
</feature>
<feature type="compositionally biased region" description="Low complexity" evidence="1">
    <location>
        <begin position="444"/>
        <end position="454"/>
    </location>
</feature>
<dbReference type="InterPro" id="IPR026094">
    <property type="entry name" value="GPS2"/>
</dbReference>
<feature type="region of interest" description="Disordered" evidence="1">
    <location>
        <begin position="135"/>
        <end position="161"/>
    </location>
</feature>
<organism evidence="2 3">
    <name type="scientific">Porites lobata</name>
    <dbReference type="NCBI Taxonomy" id="104759"/>
    <lineage>
        <taxon>Eukaryota</taxon>
        <taxon>Metazoa</taxon>
        <taxon>Cnidaria</taxon>
        <taxon>Anthozoa</taxon>
        <taxon>Hexacorallia</taxon>
        <taxon>Scleractinia</taxon>
        <taxon>Fungiina</taxon>
        <taxon>Poritidae</taxon>
        <taxon>Porites</taxon>
    </lineage>
</organism>
<dbReference type="Proteomes" id="UP001159405">
    <property type="component" value="Unassembled WGS sequence"/>
</dbReference>
<feature type="region of interest" description="Disordered" evidence="1">
    <location>
        <begin position="334"/>
        <end position="559"/>
    </location>
</feature>
<dbReference type="PANTHER" id="PTHR22654:SF2">
    <property type="entry name" value="G PROTEIN PATHWAY SUPPRESSOR 2"/>
    <property type="match status" value="1"/>
</dbReference>
<proteinExistence type="predicted"/>